<reference evidence="1" key="3">
    <citation type="submission" date="2022-06" db="UniProtKB">
        <authorList>
            <consortium name="EnsemblPlants"/>
        </authorList>
    </citation>
    <scope>IDENTIFICATION</scope>
</reference>
<reference evidence="2" key="1">
    <citation type="journal article" date="2013" name="Nature">
        <title>Draft genome of the wheat A-genome progenitor Triticum urartu.</title>
        <authorList>
            <person name="Ling H.Q."/>
            <person name="Zhao S."/>
            <person name="Liu D."/>
            <person name="Wang J."/>
            <person name="Sun H."/>
            <person name="Zhang C."/>
            <person name="Fan H."/>
            <person name="Li D."/>
            <person name="Dong L."/>
            <person name="Tao Y."/>
            <person name="Gao C."/>
            <person name="Wu H."/>
            <person name="Li Y."/>
            <person name="Cui Y."/>
            <person name="Guo X."/>
            <person name="Zheng S."/>
            <person name="Wang B."/>
            <person name="Yu K."/>
            <person name="Liang Q."/>
            <person name="Yang W."/>
            <person name="Lou X."/>
            <person name="Chen J."/>
            <person name="Feng M."/>
            <person name="Jian J."/>
            <person name="Zhang X."/>
            <person name="Luo G."/>
            <person name="Jiang Y."/>
            <person name="Liu J."/>
            <person name="Wang Z."/>
            <person name="Sha Y."/>
            <person name="Zhang B."/>
            <person name="Wu H."/>
            <person name="Tang D."/>
            <person name="Shen Q."/>
            <person name="Xue P."/>
            <person name="Zou S."/>
            <person name="Wang X."/>
            <person name="Liu X."/>
            <person name="Wang F."/>
            <person name="Yang Y."/>
            <person name="An X."/>
            <person name="Dong Z."/>
            <person name="Zhang K."/>
            <person name="Zhang X."/>
            <person name="Luo M.C."/>
            <person name="Dvorak J."/>
            <person name="Tong Y."/>
            <person name="Wang J."/>
            <person name="Yang H."/>
            <person name="Li Z."/>
            <person name="Wang D."/>
            <person name="Zhang A."/>
            <person name="Wang J."/>
        </authorList>
    </citation>
    <scope>NUCLEOTIDE SEQUENCE</scope>
    <source>
        <strain evidence="2">cv. G1812</strain>
    </source>
</reference>
<name>A0A8R7QX59_TRIUA</name>
<dbReference type="Proteomes" id="UP000015106">
    <property type="component" value="Chromosome 7"/>
</dbReference>
<dbReference type="AlphaFoldDB" id="A0A8R7QX59"/>
<dbReference type="EnsemblPlants" id="TuG1812G0700000388.01.T03">
    <property type="protein sequence ID" value="TuG1812G0700000388.01.T03.cds468359"/>
    <property type="gene ID" value="TuG1812G0700000388.01"/>
</dbReference>
<keyword evidence="2" id="KW-1185">Reference proteome</keyword>
<organism evidence="1 2">
    <name type="scientific">Triticum urartu</name>
    <name type="common">Red wild einkorn</name>
    <name type="synonym">Crithodium urartu</name>
    <dbReference type="NCBI Taxonomy" id="4572"/>
    <lineage>
        <taxon>Eukaryota</taxon>
        <taxon>Viridiplantae</taxon>
        <taxon>Streptophyta</taxon>
        <taxon>Embryophyta</taxon>
        <taxon>Tracheophyta</taxon>
        <taxon>Spermatophyta</taxon>
        <taxon>Magnoliopsida</taxon>
        <taxon>Liliopsida</taxon>
        <taxon>Poales</taxon>
        <taxon>Poaceae</taxon>
        <taxon>BOP clade</taxon>
        <taxon>Pooideae</taxon>
        <taxon>Triticodae</taxon>
        <taxon>Triticeae</taxon>
        <taxon>Triticinae</taxon>
        <taxon>Triticum</taxon>
    </lineage>
</organism>
<reference evidence="1" key="2">
    <citation type="submission" date="2018-03" db="EMBL/GenBank/DDBJ databases">
        <title>The Triticum urartu genome reveals the dynamic nature of wheat genome evolution.</title>
        <authorList>
            <person name="Ling H."/>
            <person name="Ma B."/>
            <person name="Shi X."/>
            <person name="Liu H."/>
            <person name="Dong L."/>
            <person name="Sun H."/>
            <person name="Cao Y."/>
            <person name="Gao Q."/>
            <person name="Zheng S."/>
            <person name="Li Y."/>
            <person name="Yu Y."/>
            <person name="Du H."/>
            <person name="Qi M."/>
            <person name="Li Y."/>
            <person name="Yu H."/>
            <person name="Cui Y."/>
            <person name="Wang N."/>
            <person name="Chen C."/>
            <person name="Wu H."/>
            <person name="Zhao Y."/>
            <person name="Zhang J."/>
            <person name="Li Y."/>
            <person name="Zhou W."/>
            <person name="Zhang B."/>
            <person name="Hu W."/>
            <person name="Eijk M."/>
            <person name="Tang J."/>
            <person name="Witsenboer H."/>
            <person name="Zhao S."/>
            <person name="Li Z."/>
            <person name="Zhang A."/>
            <person name="Wang D."/>
            <person name="Liang C."/>
        </authorList>
    </citation>
    <scope>NUCLEOTIDE SEQUENCE [LARGE SCALE GENOMIC DNA]</scope>
    <source>
        <strain evidence="1">cv. G1812</strain>
    </source>
</reference>
<accession>A0A8R7QX59</accession>
<sequence length="55" mass="6075">MLLTESFGQTSCSLIFLHTGPINCHGVLKHNSQASPLSLGYRFVALNGNWEHYSP</sequence>
<evidence type="ECO:0000313" key="2">
    <source>
        <dbReference type="Proteomes" id="UP000015106"/>
    </source>
</evidence>
<dbReference type="Gramene" id="TuG1812G0700000388.01.T03">
    <property type="protein sequence ID" value="TuG1812G0700000388.01.T03.cds468359"/>
    <property type="gene ID" value="TuG1812G0700000388.01"/>
</dbReference>
<proteinExistence type="predicted"/>
<protein>
    <submittedName>
        <fullName evidence="1">Uncharacterized protein</fullName>
    </submittedName>
</protein>
<evidence type="ECO:0000313" key="1">
    <source>
        <dbReference type="EnsemblPlants" id="TuG1812G0700000388.01.T03.cds468359"/>
    </source>
</evidence>